<proteinExistence type="predicted"/>
<evidence type="ECO:0000259" key="1">
    <source>
        <dbReference type="Pfam" id="PF12222"/>
    </source>
</evidence>
<evidence type="ECO:0000313" key="3">
    <source>
        <dbReference type="Proteomes" id="UP000027138"/>
    </source>
</evidence>
<sequence>MLLPVINTSFTNTTKYLFSAVYSPPSDCFPPWTYVVLNLHAGCSNDMPYHIFGLWLGGVELLRTSAPKLTTKTSRNLWGVRKDITRFQSFIQFEKNGTYKFVKLKTEVQKELQVPNDREELLNRIESCSNCNNLSSFIDNKQISNGWLPIPDQQQPSLAGDASTEQRLRYEDGFICYSRAVTVVNGILSTDDLSYGCISSS</sequence>
<protein>
    <recommendedName>
        <fullName evidence="1">Peptide N-acetyl-beta-D-glucosaminyl asparaginase amidase A N-terminal domain-containing protein</fullName>
    </recommendedName>
</protein>
<reference evidence="2 3" key="1">
    <citation type="journal article" date="2014" name="PLoS ONE">
        <title>Global Analysis of Gene Expression Profiles in Physic Nut (Jatropha curcas L.) Seedlings Exposed to Salt Stress.</title>
        <authorList>
            <person name="Zhang L."/>
            <person name="Zhang C."/>
            <person name="Wu P."/>
            <person name="Chen Y."/>
            <person name="Li M."/>
            <person name="Jiang H."/>
            <person name="Wu G."/>
        </authorList>
    </citation>
    <scope>NUCLEOTIDE SEQUENCE [LARGE SCALE GENOMIC DNA]</scope>
    <source>
        <strain evidence="3">cv. GZQX0401</strain>
        <tissue evidence="2">Young leaves</tissue>
    </source>
</reference>
<dbReference type="AlphaFoldDB" id="A0A067L8L3"/>
<dbReference type="Pfam" id="PF12222">
    <property type="entry name" value="PNGaseA"/>
    <property type="match status" value="1"/>
</dbReference>
<dbReference type="PANTHER" id="PTHR31104">
    <property type="entry name" value="PEPTIDE-N4-(N-ACETYL-BETA-GLUCOSAMINYL)ASPARAGINE AMIDASE A PROTEIN"/>
    <property type="match status" value="1"/>
</dbReference>
<name>A0A067L8L3_JATCU</name>
<dbReference type="OrthoDB" id="1612078at2759"/>
<dbReference type="InterPro" id="IPR021102">
    <property type="entry name" value="PNGase_A"/>
</dbReference>
<dbReference type="InterPro" id="IPR056948">
    <property type="entry name" value="PNGaseA_N"/>
</dbReference>
<organism evidence="2 3">
    <name type="scientific">Jatropha curcas</name>
    <name type="common">Barbados nut</name>
    <dbReference type="NCBI Taxonomy" id="180498"/>
    <lineage>
        <taxon>Eukaryota</taxon>
        <taxon>Viridiplantae</taxon>
        <taxon>Streptophyta</taxon>
        <taxon>Embryophyta</taxon>
        <taxon>Tracheophyta</taxon>
        <taxon>Spermatophyta</taxon>
        <taxon>Magnoliopsida</taxon>
        <taxon>eudicotyledons</taxon>
        <taxon>Gunneridae</taxon>
        <taxon>Pentapetalae</taxon>
        <taxon>rosids</taxon>
        <taxon>fabids</taxon>
        <taxon>Malpighiales</taxon>
        <taxon>Euphorbiaceae</taxon>
        <taxon>Crotonoideae</taxon>
        <taxon>Jatropheae</taxon>
        <taxon>Jatropha</taxon>
    </lineage>
</organism>
<gene>
    <name evidence="2" type="ORF">JCGZ_01217</name>
</gene>
<accession>A0A067L8L3</accession>
<dbReference type="Proteomes" id="UP000027138">
    <property type="component" value="Unassembled WGS sequence"/>
</dbReference>
<keyword evidence="3" id="KW-1185">Reference proteome</keyword>
<evidence type="ECO:0000313" key="2">
    <source>
        <dbReference type="EMBL" id="KDP44717.1"/>
    </source>
</evidence>
<feature type="domain" description="Peptide N-acetyl-beta-D-glucosaminyl asparaginase amidase A N-terminal" evidence="1">
    <location>
        <begin position="5"/>
        <end position="96"/>
    </location>
</feature>
<dbReference type="EMBL" id="KK914240">
    <property type="protein sequence ID" value="KDP44717.1"/>
    <property type="molecule type" value="Genomic_DNA"/>
</dbReference>